<keyword evidence="3" id="KW-0675">Receptor</keyword>
<evidence type="ECO:0000256" key="1">
    <source>
        <dbReference type="ARBA" id="ARBA00006987"/>
    </source>
</evidence>
<comment type="similarity">
    <text evidence="1">Belongs to the UPF0065 (bug) family.</text>
</comment>
<dbReference type="InterPro" id="IPR005064">
    <property type="entry name" value="BUG"/>
</dbReference>
<dbReference type="Pfam" id="PF03401">
    <property type="entry name" value="TctC"/>
    <property type="match status" value="1"/>
</dbReference>
<comment type="caution">
    <text evidence="3">The sequence shown here is derived from an EMBL/GenBank/DDBJ whole genome shotgun (WGS) entry which is preliminary data.</text>
</comment>
<dbReference type="PIRSF" id="PIRSF017082">
    <property type="entry name" value="YflP"/>
    <property type="match status" value="1"/>
</dbReference>
<dbReference type="PANTHER" id="PTHR42928">
    <property type="entry name" value="TRICARBOXYLATE-BINDING PROTEIN"/>
    <property type="match status" value="1"/>
</dbReference>
<dbReference type="EMBL" id="JACHBX010000006">
    <property type="protein sequence ID" value="MBB6136504.1"/>
    <property type="molecule type" value="Genomic_DNA"/>
</dbReference>
<dbReference type="RefSeq" id="WP_370660883.1">
    <property type="nucleotide sequence ID" value="NZ_JACHBX010000006.1"/>
</dbReference>
<organism evidence="3 4">
    <name type="scientific">Massilia aurea</name>
    <dbReference type="NCBI Taxonomy" id="373040"/>
    <lineage>
        <taxon>Bacteria</taxon>
        <taxon>Pseudomonadati</taxon>
        <taxon>Pseudomonadota</taxon>
        <taxon>Betaproteobacteria</taxon>
        <taxon>Burkholderiales</taxon>
        <taxon>Oxalobacteraceae</taxon>
        <taxon>Telluria group</taxon>
        <taxon>Massilia</taxon>
    </lineage>
</organism>
<evidence type="ECO:0000313" key="4">
    <source>
        <dbReference type="Proteomes" id="UP000540787"/>
    </source>
</evidence>
<dbReference type="CDD" id="cd07012">
    <property type="entry name" value="PBP2_Bug_TTT"/>
    <property type="match status" value="1"/>
</dbReference>
<dbReference type="Proteomes" id="UP000540787">
    <property type="component" value="Unassembled WGS sequence"/>
</dbReference>
<dbReference type="Gene3D" id="3.40.190.150">
    <property type="entry name" value="Bordetella uptake gene, domain 1"/>
    <property type="match status" value="1"/>
</dbReference>
<accession>A0A7W9X5E3</accession>
<dbReference type="AlphaFoldDB" id="A0A7W9X5E3"/>
<dbReference type="InterPro" id="IPR042100">
    <property type="entry name" value="Bug_dom1"/>
</dbReference>
<gene>
    <name evidence="3" type="ORF">HD842_004682</name>
</gene>
<reference evidence="3 4" key="1">
    <citation type="submission" date="2020-08" db="EMBL/GenBank/DDBJ databases">
        <title>The Agave Microbiome: Exploring the role of microbial communities in plant adaptations to desert environments.</title>
        <authorList>
            <person name="Partida-Martinez L.P."/>
        </authorList>
    </citation>
    <scope>NUCLEOTIDE SEQUENCE [LARGE SCALE GENOMIC DNA]</scope>
    <source>
        <strain evidence="3 4">AT3.2</strain>
    </source>
</reference>
<name>A0A7W9X5E3_9BURK</name>
<feature type="signal peptide" evidence="2">
    <location>
        <begin position="1"/>
        <end position="27"/>
    </location>
</feature>
<sequence length="328" mass="34675">MKSIHSLRMRASMLAVGAALVSIGAHAQDTYPARAITLMVSAAPGGTTDLAARMISDPLSKALGKPVVVENRPGGAGAIAASAVKRAKPDGYTLLVQYSGFHVITPHVVKAGFDPIKDFTPVANLIVAPQVFVVRPDLPIKTLPELVSYAKAHPGKLNYASSGNGSLQHVTGEMLNRMSGTNIAHVPYKGTGPAITDLLGGNVEMTFTTAPPLLAHIRSGKLRAIAVTGNVALPSLPNVPTTATIKGYEKLDVSSWFAVYAPANTPKPIVDKLTGEIKKIMATDAFKRKAQEQGAYAVYMTPQELAAHTSKEYQTWGKFVKDAKITGE</sequence>
<evidence type="ECO:0000256" key="2">
    <source>
        <dbReference type="SAM" id="SignalP"/>
    </source>
</evidence>
<protein>
    <submittedName>
        <fullName evidence="3">Tripartite-type tricarboxylate transporter receptor subunit TctC</fullName>
    </submittedName>
</protein>
<dbReference type="SUPFAM" id="SSF53850">
    <property type="entry name" value="Periplasmic binding protein-like II"/>
    <property type="match status" value="1"/>
</dbReference>
<keyword evidence="2" id="KW-0732">Signal</keyword>
<feature type="chain" id="PRO_5030511273" evidence="2">
    <location>
        <begin position="28"/>
        <end position="328"/>
    </location>
</feature>
<dbReference type="Gene3D" id="3.40.190.10">
    <property type="entry name" value="Periplasmic binding protein-like II"/>
    <property type="match status" value="1"/>
</dbReference>
<keyword evidence="4" id="KW-1185">Reference proteome</keyword>
<dbReference type="PANTHER" id="PTHR42928:SF5">
    <property type="entry name" value="BLR1237 PROTEIN"/>
    <property type="match status" value="1"/>
</dbReference>
<evidence type="ECO:0000313" key="3">
    <source>
        <dbReference type="EMBL" id="MBB6136504.1"/>
    </source>
</evidence>
<proteinExistence type="inferred from homology"/>